<dbReference type="EMBL" id="CADEBC010000646">
    <property type="protein sequence ID" value="CAB3259817.1"/>
    <property type="molecule type" value="Genomic_DNA"/>
</dbReference>
<reference evidence="1 2" key="1">
    <citation type="submission" date="2020-04" db="EMBL/GenBank/DDBJ databases">
        <authorList>
            <person name="Wallbank WR R."/>
            <person name="Pardo Diaz C."/>
            <person name="Kozak K."/>
            <person name="Martin S."/>
            <person name="Jiggins C."/>
            <person name="Moest M."/>
            <person name="Warren A I."/>
            <person name="Byers J.R.P. K."/>
            <person name="Montejo-Kovacevich G."/>
            <person name="Yen C E."/>
        </authorList>
    </citation>
    <scope>NUCLEOTIDE SEQUENCE [LARGE SCALE GENOMIC DNA]</scope>
</reference>
<protein>
    <submittedName>
        <fullName evidence="1">Uncharacterized protein</fullName>
    </submittedName>
</protein>
<dbReference type="AlphaFoldDB" id="A0A8S1BD42"/>
<accession>A0A8S1BD42</accession>
<dbReference type="OrthoDB" id="8120989at2759"/>
<gene>
    <name evidence="1" type="ORF">APLA_LOCUS17154</name>
</gene>
<evidence type="ECO:0000313" key="1">
    <source>
        <dbReference type="EMBL" id="CAB3259817.1"/>
    </source>
</evidence>
<evidence type="ECO:0000313" key="2">
    <source>
        <dbReference type="Proteomes" id="UP000494106"/>
    </source>
</evidence>
<name>A0A8S1BD42_ARCPL</name>
<organism evidence="1 2">
    <name type="scientific">Arctia plantaginis</name>
    <name type="common">Wood tiger moth</name>
    <name type="synonym">Phalaena plantaginis</name>
    <dbReference type="NCBI Taxonomy" id="874455"/>
    <lineage>
        <taxon>Eukaryota</taxon>
        <taxon>Metazoa</taxon>
        <taxon>Ecdysozoa</taxon>
        <taxon>Arthropoda</taxon>
        <taxon>Hexapoda</taxon>
        <taxon>Insecta</taxon>
        <taxon>Pterygota</taxon>
        <taxon>Neoptera</taxon>
        <taxon>Endopterygota</taxon>
        <taxon>Lepidoptera</taxon>
        <taxon>Glossata</taxon>
        <taxon>Ditrysia</taxon>
        <taxon>Noctuoidea</taxon>
        <taxon>Erebidae</taxon>
        <taxon>Arctiinae</taxon>
        <taxon>Arctia</taxon>
    </lineage>
</organism>
<sequence length="91" mass="10083">MGYLARKGILVEDAKETARLLLFFDELFDSVNGSFHNFKKKPGKKLLGPLTPNSTHYAGVVTCSRSNETVQSYVSNYSIDDCDIANVYASD</sequence>
<keyword evidence="2" id="KW-1185">Reference proteome</keyword>
<dbReference type="Proteomes" id="UP000494106">
    <property type="component" value="Unassembled WGS sequence"/>
</dbReference>
<comment type="caution">
    <text evidence="1">The sequence shown here is derived from an EMBL/GenBank/DDBJ whole genome shotgun (WGS) entry which is preliminary data.</text>
</comment>
<proteinExistence type="predicted"/>